<evidence type="ECO:0000313" key="3">
    <source>
        <dbReference type="EMBL" id="KXZ46301.1"/>
    </source>
</evidence>
<dbReference type="Proteomes" id="UP000075714">
    <property type="component" value="Unassembled WGS sequence"/>
</dbReference>
<dbReference type="SUPFAM" id="SSF56112">
    <property type="entry name" value="Protein kinase-like (PK-like)"/>
    <property type="match status" value="1"/>
</dbReference>
<sequence>MAQIFGTVAYMSPECFFKGRLLTSSVDVYAFGILMWELLHCRTPHSGMDPKPFPYLPSPRAPGPRPPGPFPPGPEYAAAAAGGHALASRCWSPFVERRPTATQLVSQLQQLLAGAQQNASAAAAAAKQQRRQEAWAAIANGDCSGGGAVAGAAPPPAPPRNVLNRIASEATLSSYPGQSSKATAERLILEPPPARGPGKAAL</sequence>
<dbReference type="Pfam" id="PF07714">
    <property type="entry name" value="PK_Tyr_Ser-Thr"/>
    <property type="match status" value="1"/>
</dbReference>
<dbReference type="GO" id="GO:0007165">
    <property type="term" value="P:signal transduction"/>
    <property type="evidence" value="ECO:0007669"/>
    <property type="project" value="TreeGrafter"/>
</dbReference>
<evidence type="ECO:0000313" key="4">
    <source>
        <dbReference type="Proteomes" id="UP000075714"/>
    </source>
</evidence>
<dbReference type="PROSITE" id="PS50011">
    <property type="entry name" value="PROTEIN_KINASE_DOM"/>
    <property type="match status" value="1"/>
</dbReference>
<dbReference type="GO" id="GO:0005737">
    <property type="term" value="C:cytoplasm"/>
    <property type="evidence" value="ECO:0007669"/>
    <property type="project" value="TreeGrafter"/>
</dbReference>
<reference evidence="4" key="1">
    <citation type="journal article" date="2016" name="Nat. Commun.">
        <title>The Gonium pectorale genome demonstrates co-option of cell cycle regulation during the evolution of multicellularity.</title>
        <authorList>
            <person name="Hanschen E.R."/>
            <person name="Marriage T.N."/>
            <person name="Ferris P.J."/>
            <person name="Hamaji T."/>
            <person name="Toyoda A."/>
            <person name="Fujiyama A."/>
            <person name="Neme R."/>
            <person name="Noguchi H."/>
            <person name="Minakuchi Y."/>
            <person name="Suzuki M."/>
            <person name="Kawai-Toyooka H."/>
            <person name="Smith D.R."/>
            <person name="Sparks H."/>
            <person name="Anderson J."/>
            <person name="Bakaric R."/>
            <person name="Luria V."/>
            <person name="Karger A."/>
            <person name="Kirschner M.W."/>
            <person name="Durand P.M."/>
            <person name="Michod R.E."/>
            <person name="Nozaki H."/>
            <person name="Olson B.J."/>
        </authorList>
    </citation>
    <scope>NUCLEOTIDE SEQUENCE [LARGE SCALE GENOMIC DNA]</scope>
    <source>
        <strain evidence="4">NIES-2863</strain>
    </source>
</reference>
<dbReference type="InterPro" id="IPR011009">
    <property type="entry name" value="Kinase-like_dom_sf"/>
</dbReference>
<feature type="region of interest" description="Disordered" evidence="1">
    <location>
        <begin position="168"/>
        <end position="202"/>
    </location>
</feature>
<organism evidence="3 4">
    <name type="scientific">Gonium pectorale</name>
    <name type="common">Green alga</name>
    <dbReference type="NCBI Taxonomy" id="33097"/>
    <lineage>
        <taxon>Eukaryota</taxon>
        <taxon>Viridiplantae</taxon>
        <taxon>Chlorophyta</taxon>
        <taxon>core chlorophytes</taxon>
        <taxon>Chlorophyceae</taxon>
        <taxon>CS clade</taxon>
        <taxon>Chlamydomonadales</taxon>
        <taxon>Volvocaceae</taxon>
        <taxon>Gonium</taxon>
    </lineage>
</organism>
<gene>
    <name evidence="3" type="ORF">GPECTOR_45g171</name>
</gene>
<dbReference type="InterPro" id="IPR001245">
    <property type="entry name" value="Ser-Thr/Tyr_kinase_cat_dom"/>
</dbReference>
<accession>A0A150G911</accession>
<dbReference type="AlphaFoldDB" id="A0A150G911"/>
<evidence type="ECO:0000256" key="1">
    <source>
        <dbReference type="SAM" id="MobiDB-lite"/>
    </source>
</evidence>
<dbReference type="InterPro" id="IPR050167">
    <property type="entry name" value="Ser_Thr_protein_kinase"/>
</dbReference>
<feature type="domain" description="Protein kinase" evidence="2">
    <location>
        <begin position="1"/>
        <end position="112"/>
    </location>
</feature>
<dbReference type="STRING" id="33097.A0A150G911"/>
<proteinExistence type="predicted"/>
<dbReference type="GO" id="GO:0004672">
    <property type="term" value="F:protein kinase activity"/>
    <property type="evidence" value="ECO:0007669"/>
    <property type="project" value="InterPro"/>
</dbReference>
<protein>
    <recommendedName>
        <fullName evidence="2">Protein kinase domain-containing protein</fullName>
    </recommendedName>
</protein>
<comment type="caution">
    <text evidence="3">The sequence shown here is derived from an EMBL/GenBank/DDBJ whole genome shotgun (WGS) entry which is preliminary data.</text>
</comment>
<name>A0A150G911_GONPE</name>
<dbReference type="Gene3D" id="1.10.510.10">
    <property type="entry name" value="Transferase(Phosphotransferase) domain 1"/>
    <property type="match status" value="1"/>
</dbReference>
<dbReference type="GO" id="GO:0005524">
    <property type="term" value="F:ATP binding"/>
    <property type="evidence" value="ECO:0007669"/>
    <property type="project" value="InterPro"/>
</dbReference>
<dbReference type="InterPro" id="IPR000719">
    <property type="entry name" value="Prot_kinase_dom"/>
</dbReference>
<evidence type="ECO:0000259" key="2">
    <source>
        <dbReference type="PROSITE" id="PS50011"/>
    </source>
</evidence>
<keyword evidence="4" id="KW-1185">Reference proteome</keyword>
<dbReference type="EMBL" id="LSYV01000046">
    <property type="protein sequence ID" value="KXZ46301.1"/>
    <property type="molecule type" value="Genomic_DNA"/>
</dbReference>
<feature type="compositionally biased region" description="Polar residues" evidence="1">
    <location>
        <begin position="170"/>
        <end position="182"/>
    </location>
</feature>
<dbReference type="PANTHER" id="PTHR23257:SF958">
    <property type="entry name" value="SERINE_THREONINE-PROTEIN KINASE WNK4"/>
    <property type="match status" value="1"/>
</dbReference>
<feature type="region of interest" description="Disordered" evidence="1">
    <location>
        <begin position="52"/>
        <end position="71"/>
    </location>
</feature>
<dbReference type="PANTHER" id="PTHR23257">
    <property type="entry name" value="SERINE-THREONINE PROTEIN KINASE"/>
    <property type="match status" value="1"/>
</dbReference>